<dbReference type="InterPro" id="IPR013325">
    <property type="entry name" value="RNA_pol_sigma_r2"/>
</dbReference>
<keyword evidence="2" id="KW-0805">Transcription regulation</keyword>
<evidence type="ECO:0000256" key="2">
    <source>
        <dbReference type="ARBA" id="ARBA00023015"/>
    </source>
</evidence>
<evidence type="ECO:0000256" key="3">
    <source>
        <dbReference type="ARBA" id="ARBA00023082"/>
    </source>
</evidence>
<dbReference type="NCBIfam" id="TIGR02999">
    <property type="entry name" value="Sig-70_X6"/>
    <property type="match status" value="1"/>
</dbReference>
<name>A0A4R2IEQ9_9GAMM</name>
<dbReference type="CDD" id="cd06171">
    <property type="entry name" value="Sigma70_r4"/>
    <property type="match status" value="1"/>
</dbReference>
<dbReference type="Gene3D" id="1.10.1740.10">
    <property type="match status" value="1"/>
</dbReference>
<dbReference type="PANTHER" id="PTHR43133">
    <property type="entry name" value="RNA POLYMERASE ECF-TYPE SIGMA FACTO"/>
    <property type="match status" value="1"/>
</dbReference>
<dbReference type="Pfam" id="PF07638">
    <property type="entry name" value="Sigma70_ECF"/>
    <property type="match status" value="1"/>
</dbReference>
<dbReference type="Gene3D" id="1.10.10.10">
    <property type="entry name" value="Winged helix-like DNA-binding domain superfamily/Winged helix DNA-binding domain"/>
    <property type="match status" value="1"/>
</dbReference>
<protein>
    <submittedName>
        <fullName evidence="6">RNA polymerase sigma factor (TIGR02999 family)</fullName>
    </submittedName>
</protein>
<evidence type="ECO:0000256" key="4">
    <source>
        <dbReference type="ARBA" id="ARBA00023163"/>
    </source>
</evidence>
<keyword evidence="3" id="KW-0731">Sigma factor</keyword>
<dbReference type="InterPro" id="IPR039425">
    <property type="entry name" value="RNA_pol_sigma-70-like"/>
</dbReference>
<dbReference type="InterPro" id="IPR013324">
    <property type="entry name" value="RNA_pol_sigma_r3/r4-like"/>
</dbReference>
<evidence type="ECO:0000313" key="6">
    <source>
        <dbReference type="EMBL" id="TCO43183.1"/>
    </source>
</evidence>
<comment type="caution">
    <text evidence="6">The sequence shown here is derived from an EMBL/GenBank/DDBJ whole genome shotgun (WGS) entry which is preliminary data.</text>
</comment>
<reference evidence="6 7" key="1">
    <citation type="journal article" date="2015" name="Stand. Genomic Sci.">
        <title>Genomic Encyclopedia of Bacterial and Archaeal Type Strains, Phase III: the genomes of soil and plant-associated and newly described type strains.</title>
        <authorList>
            <person name="Whitman W.B."/>
            <person name="Woyke T."/>
            <person name="Klenk H.P."/>
            <person name="Zhou Y."/>
            <person name="Lilburn T.G."/>
            <person name="Beck B.J."/>
            <person name="De Vos P."/>
            <person name="Vandamme P."/>
            <person name="Eisen J.A."/>
            <person name="Garrity G."/>
            <person name="Hugenholtz P."/>
            <person name="Kyrpides N.C."/>
        </authorList>
    </citation>
    <scope>NUCLEOTIDE SEQUENCE [LARGE SCALE GENOMIC DNA]</scope>
    <source>
        <strain evidence="6 7">A3</strain>
    </source>
</reference>
<feature type="domain" description="RNA polymerase sigma-70 ECF-like HTH" evidence="5">
    <location>
        <begin position="5"/>
        <end position="188"/>
    </location>
</feature>
<evidence type="ECO:0000313" key="7">
    <source>
        <dbReference type="Proteomes" id="UP000294862"/>
    </source>
</evidence>
<gene>
    <name evidence="6" type="ORF">EV148_101602</name>
</gene>
<dbReference type="SUPFAM" id="SSF88946">
    <property type="entry name" value="Sigma2 domain of RNA polymerase sigma factors"/>
    <property type="match status" value="1"/>
</dbReference>
<keyword evidence="4" id="KW-0804">Transcription</keyword>
<dbReference type="RefSeq" id="WP_158287286.1">
    <property type="nucleotide sequence ID" value="NZ_JACGXM010000002.1"/>
</dbReference>
<dbReference type="PANTHER" id="PTHR43133:SF39">
    <property type="entry name" value="SIMILAR TO RNA POLYMERASE SIGMA-E FACTOR"/>
    <property type="match status" value="1"/>
</dbReference>
<sequence length="195" mass="21977">MDDPGDITDLLQRWRGGGGKDDELALFTRLYPLLRQLAAHRLRRSAPMTWQPTDLIGEAYARLFPGQRADFRNRQHFIAIAARVMRRVVADHFRERGADKRGGAQAPLSLDQLGAEADVADVERLADLVEVDRLLDELSTVDPRAAEIVELRYFAGLTVPEVGDVLDLSERTVKRSWQFARAWLHARLEPVAPAT</sequence>
<dbReference type="NCBIfam" id="TIGR02937">
    <property type="entry name" value="sigma70-ECF"/>
    <property type="match status" value="1"/>
</dbReference>
<dbReference type="SUPFAM" id="SSF88659">
    <property type="entry name" value="Sigma3 and sigma4 domains of RNA polymerase sigma factors"/>
    <property type="match status" value="1"/>
</dbReference>
<dbReference type="Proteomes" id="UP000294862">
    <property type="component" value="Unassembled WGS sequence"/>
</dbReference>
<evidence type="ECO:0000256" key="1">
    <source>
        <dbReference type="ARBA" id="ARBA00010641"/>
    </source>
</evidence>
<accession>A0A4R2IEQ9</accession>
<comment type="similarity">
    <text evidence="1">Belongs to the sigma-70 factor family. ECF subfamily.</text>
</comment>
<dbReference type="InterPro" id="IPR036388">
    <property type="entry name" value="WH-like_DNA-bd_sf"/>
</dbReference>
<proteinExistence type="inferred from homology"/>
<dbReference type="OrthoDB" id="128473at2"/>
<dbReference type="GO" id="GO:0006352">
    <property type="term" value="P:DNA-templated transcription initiation"/>
    <property type="evidence" value="ECO:0007669"/>
    <property type="project" value="InterPro"/>
</dbReference>
<dbReference type="InterPro" id="IPR014284">
    <property type="entry name" value="RNA_pol_sigma-70_dom"/>
</dbReference>
<dbReference type="GO" id="GO:0016987">
    <property type="term" value="F:sigma factor activity"/>
    <property type="evidence" value="ECO:0007669"/>
    <property type="project" value="UniProtKB-KW"/>
</dbReference>
<dbReference type="InterPro" id="IPR011517">
    <property type="entry name" value="RNA_pol_sigma70_ECF-like"/>
</dbReference>
<dbReference type="EMBL" id="SLWQ01000001">
    <property type="protein sequence ID" value="TCO43183.1"/>
    <property type="molecule type" value="Genomic_DNA"/>
</dbReference>
<dbReference type="InterPro" id="IPR053812">
    <property type="entry name" value="HTH_Sigma70_ECF-like"/>
</dbReference>
<organism evidence="6 7">
    <name type="scientific">Dokdonella fugitiva</name>
    <dbReference type="NCBI Taxonomy" id="328517"/>
    <lineage>
        <taxon>Bacteria</taxon>
        <taxon>Pseudomonadati</taxon>
        <taxon>Pseudomonadota</taxon>
        <taxon>Gammaproteobacteria</taxon>
        <taxon>Lysobacterales</taxon>
        <taxon>Rhodanobacteraceae</taxon>
        <taxon>Dokdonella</taxon>
    </lineage>
</organism>
<dbReference type="AlphaFoldDB" id="A0A4R2IEQ9"/>
<evidence type="ECO:0000259" key="5">
    <source>
        <dbReference type="Pfam" id="PF07638"/>
    </source>
</evidence>
<keyword evidence="7" id="KW-1185">Reference proteome</keyword>